<organism evidence="11 12">
    <name type="scientific">Ascoidea rubescens DSM 1968</name>
    <dbReference type="NCBI Taxonomy" id="1344418"/>
    <lineage>
        <taxon>Eukaryota</taxon>
        <taxon>Fungi</taxon>
        <taxon>Dikarya</taxon>
        <taxon>Ascomycota</taxon>
        <taxon>Saccharomycotina</taxon>
        <taxon>Saccharomycetes</taxon>
        <taxon>Ascoideaceae</taxon>
        <taxon>Ascoidea</taxon>
    </lineage>
</organism>
<comment type="similarity">
    <text evidence="2">Belongs to the REXO4 family.</text>
</comment>
<dbReference type="FunFam" id="3.30.420.10:FF:000007">
    <property type="entry name" value="Interferon-stimulated exonuclease gene 20"/>
    <property type="match status" value="1"/>
</dbReference>
<evidence type="ECO:0000256" key="5">
    <source>
        <dbReference type="ARBA" id="ARBA00022722"/>
    </source>
</evidence>
<keyword evidence="12" id="KW-1185">Reference proteome</keyword>
<protein>
    <recommendedName>
        <fullName evidence="3">RNA exonuclease 4</fullName>
    </recommendedName>
</protein>
<evidence type="ECO:0000256" key="3">
    <source>
        <dbReference type="ARBA" id="ARBA00016937"/>
    </source>
</evidence>
<evidence type="ECO:0000313" key="11">
    <source>
        <dbReference type="EMBL" id="ODV64185.1"/>
    </source>
</evidence>
<dbReference type="InterPro" id="IPR013520">
    <property type="entry name" value="Ribonucl_H"/>
</dbReference>
<dbReference type="Proteomes" id="UP000095038">
    <property type="component" value="Unassembled WGS sequence"/>
</dbReference>
<dbReference type="GeneID" id="30963415"/>
<dbReference type="PANTHER" id="PTHR12801">
    <property type="entry name" value="RNA EXONUCLEASE REXO1 / RECO3 FAMILY MEMBER-RELATED"/>
    <property type="match status" value="1"/>
</dbReference>
<evidence type="ECO:0000256" key="8">
    <source>
        <dbReference type="ARBA" id="ARBA00023242"/>
    </source>
</evidence>
<feature type="non-terminal residue" evidence="11">
    <location>
        <position position="179"/>
    </location>
</feature>
<evidence type="ECO:0000256" key="2">
    <source>
        <dbReference type="ARBA" id="ARBA00010489"/>
    </source>
</evidence>
<evidence type="ECO:0000256" key="1">
    <source>
        <dbReference type="ARBA" id="ARBA00004123"/>
    </source>
</evidence>
<dbReference type="STRING" id="1344418.A0A1D2VRI8"/>
<evidence type="ECO:0000256" key="6">
    <source>
        <dbReference type="ARBA" id="ARBA00022801"/>
    </source>
</evidence>
<name>A0A1D2VRI8_9ASCO</name>
<dbReference type="EMBL" id="KV454475">
    <property type="protein sequence ID" value="ODV64185.1"/>
    <property type="molecule type" value="Genomic_DNA"/>
</dbReference>
<dbReference type="SUPFAM" id="SSF53098">
    <property type="entry name" value="Ribonuclease H-like"/>
    <property type="match status" value="1"/>
</dbReference>
<dbReference type="AlphaFoldDB" id="A0A1D2VRI8"/>
<keyword evidence="8" id="KW-0539">Nucleus</keyword>
<reference evidence="12" key="1">
    <citation type="submission" date="2016-05" db="EMBL/GenBank/DDBJ databases">
        <title>Comparative genomics of biotechnologically important yeasts.</title>
        <authorList>
            <consortium name="DOE Joint Genome Institute"/>
            <person name="Riley R."/>
            <person name="Haridas S."/>
            <person name="Wolfe K.H."/>
            <person name="Lopes M.R."/>
            <person name="Hittinger C.T."/>
            <person name="Goker M."/>
            <person name="Salamov A."/>
            <person name="Wisecaver J."/>
            <person name="Long T.M."/>
            <person name="Aerts A.L."/>
            <person name="Barry K."/>
            <person name="Choi C."/>
            <person name="Clum A."/>
            <person name="Coughlan A.Y."/>
            <person name="Deshpande S."/>
            <person name="Douglass A.P."/>
            <person name="Hanson S.J."/>
            <person name="Klenk H.-P."/>
            <person name="Labutti K."/>
            <person name="Lapidus A."/>
            <person name="Lindquist E."/>
            <person name="Lipzen A."/>
            <person name="Meier-Kolthoff J.P."/>
            <person name="Ohm R.A."/>
            <person name="Otillar R.P."/>
            <person name="Pangilinan J."/>
            <person name="Peng Y."/>
            <person name="Rokas A."/>
            <person name="Rosa C.A."/>
            <person name="Scheuner C."/>
            <person name="Sibirny A.A."/>
            <person name="Slot J.C."/>
            <person name="Stielow J.B."/>
            <person name="Sun H."/>
            <person name="Kurtzman C.P."/>
            <person name="Blackwell M."/>
            <person name="Grigoriev I.V."/>
            <person name="Jeffries T.W."/>
        </authorList>
    </citation>
    <scope>NUCLEOTIDE SEQUENCE [LARGE SCALE GENOMIC DNA]</scope>
    <source>
        <strain evidence="12">DSM 1968</strain>
    </source>
</reference>
<dbReference type="GO" id="GO:0006364">
    <property type="term" value="P:rRNA processing"/>
    <property type="evidence" value="ECO:0007669"/>
    <property type="project" value="UniProtKB-KW"/>
</dbReference>
<proteinExistence type="inferred from homology"/>
<accession>A0A1D2VRI8</accession>
<dbReference type="Pfam" id="PF00929">
    <property type="entry name" value="RNase_T"/>
    <property type="match status" value="1"/>
</dbReference>
<dbReference type="InterPro" id="IPR012337">
    <property type="entry name" value="RNaseH-like_sf"/>
</dbReference>
<gene>
    <name evidence="11" type="ORF">ASCRUDRAFT_23164</name>
</gene>
<evidence type="ECO:0000256" key="7">
    <source>
        <dbReference type="ARBA" id="ARBA00022839"/>
    </source>
</evidence>
<dbReference type="CDD" id="cd06144">
    <property type="entry name" value="REX4_like"/>
    <property type="match status" value="1"/>
</dbReference>
<dbReference type="InParanoid" id="A0A1D2VRI8"/>
<dbReference type="PANTHER" id="PTHR12801:SF45">
    <property type="entry name" value="RNA EXONUCLEASE 4"/>
    <property type="match status" value="1"/>
</dbReference>
<evidence type="ECO:0000259" key="10">
    <source>
        <dbReference type="SMART" id="SM00479"/>
    </source>
</evidence>
<dbReference type="OrthoDB" id="8191639at2759"/>
<dbReference type="FunCoup" id="A0A1D2VRI8">
    <property type="interactions" value="798"/>
</dbReference>
<evidence type="ECO:0000256" key="4">
    <source>
        <dbReference type="ARBA" id="ARBA00022552"/>
    </source>
</evidence>
<dbReference type="GO" id="GO:0000027">
    <property type="term" value="P:ribosomal large subunit assembly"/>
    <property type="evidence" value="ECO:0007669"/>
    <property type="project" value="TreeGrafter"/>
</dbReference>
<dbReference type="InterPro" id="IPR037431">
    <property type="entry name" value="REX4_DEDDh_dom"/>
</dbReference>
<comment type="function">
    <text evidence="9">Exoribonuclease involved in ribosome biosynthesis. Involved in the processing of ITS1, the internal transcribed spacer localized between the 18S and 5.8S rRNAs.</text>
</comment>
<evidence type="ECO:0000256" key="9">
    <source>
        <dbReference type="ARBA" id="ARBA00025599"/>
    </source>
</evidence>
<comment type="subcellular location">
    <subcellularLocation>
        <location evidence="1">Nucleus</location>
    </subcellularLocation>
</comment>
<dbReference type="SMART" id="SM00479">
    <property type="entry name" value="EXOIII"/>
    <property type="match status" value="1"/>
</dbReference>
<keyword evidence="7 11" id="KW-0269">Exonuclease</keyword>
<feature type="domain" description="Exonuclease" evidence="10">
    <location>
        <begin position="17"/>
        <end position="178"/>
    </location>
</feature>
<keyword evidence="5" id="KW-0540">Nuclease</keyword>
<dbReference type="GO" id="GO:0005634">
    <property type="term" value="C:nucleus"/>
    <property type="evidence" value="ECO:0007669"/>
    <property type="project" value="UniProtKB-SubCell"/>
</dbReference>
<feature type="non-terminal residue" evidence="11">
    <location>
        <position position="1"/>
    </location>
</feature>
<keyword evidence="4" id="KW-0698">rRNA processing</keyword>
<dbReference type="InterPro" id="IPR047021">
    <property type="entry name" value="REXO1/3/4-like"/>
</dbReference>
<dbReference type="RefSeq" id="XP_020050492.1">
    <property type="nucleotide sequence ID" value="XM_020189779.1"/>
</dbReference>
<keyword evidence="6" id="KW-0378">Hydrolase</keyword>
<dbReference type="Gene3D" id="3.30.420.10">
    <property type="entry name" value="Ribonuclease H-like superfamily/Ribonuclease H"/>
    <property type="match status" value="1"/>
</dbReference>
<dbReference type="GO" id="GO:0003676">
    <property type="term" value="F:nucleic acid binding"/>
    <property type="evidence" value="ECO:0007669"/>
    <property type="project" value="InterPro"/>
</dbReference>
<sequence>ILEVNHSDSERRKHAGKYVSLDCEFVGVGPEGSESALARVSIVNFYGHVLLDTFVRPLEKVVDWRTRVSGVTPAHMKNAILFKEAQKTTSDILKNRILIGHAVYHDLKALLLSHPSSMTRDTSLFPPFRAYAKGKTPSLKKLSQQILGKEIQKNEHSSIEDARATVVLYRLYKKDFEKF</sequence>
<dbReference type="InterPro" id="IPR036397">
    <property type="entry name" value="RNaseH_sf"/>
</dbReference>
<evidence type="ECO:0000313" key="12">
    <source>
        <dbReference type="Proteomes" id="UP000095038"/>
    </source>
</evidence>
<dbReference type="GO" id="GO:0008408">
    <property type="term" value="F:3'-5' exonuclease activity"/>
    <property type="evidence" value="ECO:0007669"/>
    <property type="project" value="InterPro"/>
</dbReference>